<keyword evidence="3" id="KW-1185">Reference proteome</keyword>
<reference evidence="2" key="1">
    <citation type="journal article" date="2020" name="Nat. Commun.">
        <title>Large-scale genome sequencing of mycorrhizal fungi provides insights into the early evolution of symbiotic traits.</title>
        <authorList>
            <person name="Miyauchi S."/>
            <person name="Kiss E."/>
            <person name="Kuo A."/>
            <person name="Drula E."/>
            <person name="Kohler A."/>
            <person name="Sanchez-Garcia M."/>
            <person name="Morin E."/>
            <person name="Andreopoulos B."/>
            <person name="Barry K.W."/>
            <person name="Bonito G."/>
            <person name="Buee M."/>
            <person name="Carver A."/>
            <person name="Chen C."/>
            <person name="Cichocki N."/>
            <person name="Clum A."/>
            <person name="Culley D."/>
            <person name="Crous P.W."/>
            <person name="Fauchery L."/>
            <person name="Girlanda M."/>
            <person name="Hayes R.D."/>
            <person name="Keri Z."/>
            <person name="LaButti K."/>
            <person name="Lipzen A."/>
            <person name="Lombard V."/>
            <person name="Magnuson J."/>
            <person name="Maillard F."/>
            <person name="Murat C."/>
            <person name="Nolan M."/>
            <person name="Ohm R.A."/>
            <person name="Pangilinan J."/>
            <person name="Pereira M.F."/>
            <person name="Perotto S."/>
            <person name="Peter M."/>
            <person name="Pfister S."/>
            <person name="Riley R."/>
            <person name="Sitrit Y."/>
            <person name="Stielow J.B."/>
            <person name="Szollosi G."/>
            <person name="Zifcakova L."/>
            <person name="Stursova M."/>
            <person name="Spatafora J.W."/>
            <person name="Tedersoo L."/>
            <person name="Vaario L.M."/>
            <person name="Yamada A."/>
            <person name="Yan M."/>
            <person name="Wang P."/>
            <person name="Xu J."/>
            <person name="Bruns T."/>
            <person name="Baldrian P."/>
            <person name="Vilgalys R."/>
            <person name="Dunand C."/>
            <person name="Henrissat B."/>
            <person name="Grigoriev I.V."/>
            <person name="Hibbett D."/>
            <person name="Nagy L.G."/>
            <person name="Martin F.M."/>
        </authorList>
    </citation>
    <scope>NUCLEOTIDE SEQUENCE</scope>
    <source>
        <strain evidence="2">UP504</strain>
    </source>
</reference>
<evidence type="ECO:0000313" key="2">
    <source>
        <dbReference type="EMBL" id="KAF9507901.1"/>
    </source>
</evidence>
<evidence type="ECO:0000256" key="1">
    <source>
        <dbReference type="SAM" id="MobiDB-lite"/>
    </source>
</evidence>
<evidence type="ECO:0000313" key="3">
    <source>
        <dbReference type="Proteomes" id="UP000886523"/>
    </source>
</evidence>
<feature type="compositionally biased region" description="Basic and acidic residues" evidence="1">
    <location>
        <begin position="365"/>
        <end position="374"/>
    </location>
</feature>
<gene>
    <name evidence="2" type="ORF">BS47DRAFT_1366304</name>
</gene>
<dbReference type="EMBL" id="MU129069">
    <property type="protein sequence ID" value="KAF9507901.1"/>
    <property type="molecule type" value="Genomic_DNA"/>
</dbReference>
<dbReference type="Proteomes" id="UP000886523">
    <property type="component" value="Unassembled WGS sequence"/>
</dbReference>
<proteinExistence type="predicted"/>
<feature type="compositionally biased region" description="Polar residues" evidence="1">
    <location>
        <begin position="32"/>
        <end position="59"/>
    </location>
</feature>
<accession>A0A9P6AN98</accession>
<feature type="compositionally biased region" description="Basic and acidic residues" evidence="1">
    <location>
        <begin position="60"/>
        <end position="73"/>
    </location>
</feature>
<feature type="region of interest" description="Disordered" evidence="1">
    <location>
        <begin position="349"/>
        <end position="374"/>
    </location>
</feature>
<feature type="region of interest" description="Disordered" evidence="1">
    <location>
        <begin position="32"/>
        <end position="76"/>
    </location>
</feature>
<organism evidence="2 3">
    <name type="scientific">Hydnum rufescens UP504</name>
    <dbReference type="NCBI Taxonomy" id="1448309"/>
    <lineage>
        <taxon>Eukaryota</taxon>
        <taxon>Fungi</taxon>
        <taxon>Dikarya</taxon>
        <taxon>Basidiomycota</taxon>
        <taxon>Agaricomycotina</taxon>
        <taxon>Agaricomycetes</taxon>
        <taxon>Cantharellales</taxon>
        <taxon>Hydnaceae</taxon>
        <taxon>Hydnum</taxon>
    </lineage>
</organism>
<sequence>MVLTGTKHSAMKCIAQSPRTDLVQWNELQSPDHSGNHNTVHGNFSKLTGQGLRTQPSSHTESHATELTVDPKSDPITGHHSSLAMVPRCDIYDPVRVQNNILEDFSMNQWSADYQENEMNDEIFPWFWQVIQSQTVKCEPQLLSFTTGTSQTFAVRNRDKSSKSPSTAAKFGSRTSLTLWNAQRDLGLAPQDEKVEFGLAALTTAPNSPQDCSLSNTHAAKKNEDLSQSPHLQTEWSDAAQPSLQMEWSDITYLRTRIEPIIQSLKGLTSVNMPKGSTSGKDPYRTASWSFMLLHGAVEPVGASMTTEMIAKISFTNDNKVKEPQRDMAEPTRAPTVHGVGISTIFENSTLESEPNGLPNPFRTAEPELIERSS</sequence>
<comment type="caution">
    <text evidence="2">The sequence shown here is derived from an EMBL/GenBank/DDBJ whole genome shotgun (WGS) entry which is preliminary data.</text>
</comment>
<protein>
    <submittedName>
        <fullName evidence="2">Uncharacterized protein</fullName>
    </submittedName>
</protein>
<name>A0A9P6AN98_9AGAM</name>
<dbReference type="AlphaFoldDB" id="A0A9P6AN98"/>